<dbReference type="PATRIC" id="fig|1267766.3.peg.1243"/>
<dbReference type="AlphaFoldDB" id="A0A0F7KP32"/>
<comment type="similarity">
    <text evidence="1 2">Belongs to the arylamine N-acetyltransferase family.</text>
</comment>
<name>A0A0F7KP32_9SPHN</name>
<keyword evidence="3" id="KW-0012">Acyltransferase</keyword>
<dbReference type="InterPro" id="IPR001447">
    <property type="entry name" value="Arylamine_N-AcTrfase"/>
</dbReference>
<organism evidence="3 4">
    <name type="scientific">Croceibacterium atlanticum</name>
    <dbReference type="NCBI Taxonomy" id="1267766"/>
    <lineage>
        <taxon>Bacteria</taxon>
        <taxon>Pseudomonadati</taxon>
        <taxon>Pseudomonadota</taxon>
        <taxon>Alphaproteobacteria</taxon>
        <taxon>Sphingomonadales</taxon>
        <taxon>Erythrobacteraceae</taxon>
        <taxon>Croceibacterium</taxon>
    </lineage>
</organism>
<evidence type="ECO:0000313" key="4">
    <source>
        <dbReference type="Proteomes" id="UP000034392"/>
    </source>
</evidence>
<reference evidence="3" key="1">
    <citation type="submission" date="2015-05" db="EMBL/GenBank/DDBJ databases">
        <title>The complete genome of Altererythrobacter atlanticus strain 26DY36.</title>
        <authorList>
            <person name="Wu Y.-H."/>
            <person name="Cheng H."/>
            <person name="Wu X.-W."/>
        </authorList>
    </citation>
    <scope>NUCLEOTIDE SEQUENCE [LARGE SCALE GENOMIC DNA]</scope>
    <source>
        <strain evidence="3">26DY36</strain>
    </source>
</reference>
<gene>
    <name evidence="3" type="primary">nat</name>
    <name evidence="3" type="ORF">WYH_01233</name>
</gene>
<dbReference type="PANTHER" id="PTHR11786">
    <property type="entry name" value="N-HYDROXYARYLAMINE O-ACETYLTRANSFERASE"/>
    <property type="match status" value="1"/>
</dbReference>
<dbReference type="STRING" id="1267766.WYH_01233"/>
<dbReference type="Gene3D" id="2.40.128.150">
    <property type="entry name" value="Cysteine proteinases"/>
    <property type="match status" value="1"/>
</dbReference>
<dbReference type="RefSeq" id="WP_053833429.1">
    <property type="nucleotide sequence ID" value="NZ_CP011452.2"/>
</dbReference>
<dbReference type="SUPFAM" id="SSF54001">
    <property type="entry name" value="Cysteine proteinases"/>
    <property type="match status" value="1"/>
</dbReference>
<evidence type="ECO:0000256" key="2">
    <source>
        <dbReference type="RuleBase" id="RU003452"/>
    </source>
</evidence>
<dbReference type="InterPro" id="IPR038765">
    <property type="entry name" value="Papain-like_cys_pep_sf"/>
</dbReference>
<protein>
    <submittedName>
        <fullName evidence="3">Arylamine N-acetyltransferase</fullName>
        <ecNumber evidence="3">2.3.1.5</ecNumber>
    </submittedName>
</protein>
<proteinExistence type="inferred from homology"/>
<dbReference type="GO" id="GO:0004060">
    <property type="term" value="F:arylamine N-acetyltransferase activity"/>
    <property type="evidence" value="ECO:0007669"/>
    <property type="project" value="UniProtKB-EC"/>
</dbReference>
<dbReference type="PANTHER" id="PTHR11786:SF0">
    <property type="entry name" value="ARYLAMINE N-ACETYLTRANSFERASE 4-RELATED"/>
    <property type="match status" value="1"/>
</dbReference>
<dbReference type="KEGG" id="aay:WYH_01233"/>
<dbReference type="EC" id="2.3.1.5" evidence="3"/>
<dbReference type="Gene3D" id="3.30.2140.10">
    <property type="entry name" value="Arylamine N-acetyltransferase"/>
    <property type="match status" value="1"/>
</dbReference>
<accession>A0A0F7KP32</accession>
<evidence type="ECO:0000256" key="1">
    <source>
        <dbReference type="ARBA" id="ARBA00006547"/>
    </source>
</evidence>
<dbReference type="Pfam" id="PF00797">
    <property type="entry name" value="Acetyltransf_2"/>
    <property type="match status" value="1"/>
</dbReference>
<evidence type="ECO:0000313" key="3">
    <source>
        <dbReference type="EMBL" id="AKH42278.1"/>
    </source>
</evidence>
<sequence>MELGDYLARIGLDHTIRPDLPSLQAMVGAQIAAVPFENLDVQRSLPLGTSPDAAWAKIVGQGRGGWCYEQNAVLGSALSLAGFAVRRIACGVLREEGTSAAMGGHLALIVQCEGRDWLVDAGFGSKLAGPLPLEEGAREDSPFRVSLGKTADGMWRFTEEGCGAAPFWFDFTAEEADEELLSAKCEWQRSNPASNFVGRMTMQIRDGDRHWAMRDRILTISAPEGQEIREIQHFEEWADLARNRFRVPLDPQPLWRIVMEREAAIPAPASPVP</sequence>
<keyword evidence="4" id="KW-1185">Reference proteome</keyword>
<dbReference type="Proteomes" id="UP000034392">
    <property type="component" value="Chromosome"/>
</dbReference>
<dbReference type="EMBL" id="CP011452">
    <property type="protein sequence ID" value="AKH42278.1"/>
    <property type="molecule type" value="Genomic_DNA"/>
</dbReference>
<dbReference type="PRINTS" id="PR01543">
    <property type="entry name" value="ANATRNSFRASE"/>
</dbReference>
<keyword evidence="3" id="KW-0808">Transferase</keyword>